<feature type="compositionally biased region" description="Basic and acidic residues" evidence="6">
    <location>
        <begin position="104"/>
        <end position="118"/>
    </location>
</feature>
<dbReference type="STRING" id="135208.A0A4Z0AC74"/>
<dbReference type="GO" id="GO:0016593">
    <property type="term" value="C:Cdc73/Paf1 complex"/>
    <property type="evidence" value="ECO:0007669"/>
    <property type="project" value="TreeGrafter"/>
</dbReference>
<evidence type="ECO:0000313" key="9">
    <source>
        <dbReference type="Proteomes" id="UP000298061"/>
    </source>
</evidence>
<evidence type="ECO:0000313" key="8">
    <source>
        <dbReference type="EMBL" id="TFY83238.1"/>
    </source>
</evidence>
<name>A0A4Z0AC74_9AGAM</name>
<organism evidence="8 9">
    <name type="scientific">Hericium alpestre</name>
    <dbReference type="NCBI Taxonomy" id="135208"/>
    <lineage>
        <taxon>Eukaryota</taxon>
        <taxon>Fungi</taxon>
        <taxon>Dikarya</taxon>
        <taxon>Basidiomycota</taxon>
        <taxon>Agaricomycotina</taxon>
        <taxon>Agaricomycetes</taxon>
        <taxon>Russulales</taxon>
        <taxon>Hericiaceae</taxon>
        <taxon>Hericium</taxon>
    </lineage>
</organism>
<dbReference type="SUPFAM" id="SSF159042">
    <property type="entry name" value="Plus3-like"/>
    <property type="match status" value="1"/>
</dbReference>
<gene>
    <name evidence="8" type="ORF">EWM64_g776</name>
</gene>
<feature type="compositionally biased region" description="Polar residues" evidence="6">
    <location>
        <begin position="493"/>
        <end position="502"/>
    </location>
</feature>
<dbReference type="InterPro" id="IPR036128">
    <property type="entry name" value="Plus3-like_sf"/>
</dbReference>
<keyword evidence="5" id="KW-0175">Coiled coil</keyword>
<dbReference type="EMBL" id="SFCI01000042">
    <property type="protein sequence ID" value="TFY83238.1"/>
    <property type="molecule type" value="Genomic_DNA"/>
</dbReference>
<dbReference type="InterPro" id="IPR004343">
    <property type="entry name" value="Plus-3_dom"/>
</dbReference>
<dbReference type="PANTHER" id="PTHR13115">
    <property type="entry name" value="RNA POLYMERASE-ASSOCIATED PROTEIN RTF1 HOMOLOG"/>
    <property type="match status" value="1"/>
</dbReference>
<evidence type="ECO:0000256" key="5">
    <source>
        <dbReference type="SAM" id="Coils"/>
    </source>
</evidence>
<accession>A0A4Z0AC74</accession>
<evidence type="ECO:0000256" key="1">
    <source>
        <dbReference type="ARBA" id="ARBA00004123"/>
    </source>
</evidence>
<dbReference type="OrthoDB" id="166375at2759"/>
<feature type="region of interest" description="Disordered" evidence="6">
    <location>
        <begin position="104"/>
        <end position="187"/>
    </location>
</feature>
<keyword evidence="3" id="KW-0804">Transcription</keyword>
<proteinExistence type="predicted"/>
<dbReference type="Pfam" id="PF03126">
    <property type="entry name" value="Plus-3"/>
    <property type="match status" value="1"/>
</dbReference>
<feature type="compositionally biased region" description="Basic and acidic residues" evidence="6">
    <location>
        <begin position="132"/>
        <end position="168"/>
    </location>
</feature>
<feature type="region of interest" description="Disordered" evidence="6">
    <location>
        <begin position="479"/>
        <end position="537"/>
    </location>
</feature>
<keyword evidence="9" id="KW-1185">Reference proteome</keyword>
<feature type="domain" description="Plus3" evidence="7">
    <location>
        <begin position="209"/>
        <end position="343"/>
    </location>
</feature>
<keyword evidence="4" id="KW-0539">Nucleus</keyword>
<dbReference type="AlphaFoldDB" id="A0A4Z0AC74"/>
<protein>
    <recommendedName>
        <fullName evidence="7">Plus3 domain-containing protein</fullName>
    </recommendedName>
</protein>
<dbReference type="PROSITE" id="PS51360">
    <property type="entry name" value="PLUS3"/>
    <property type="match status" value="1"/>
</dbReference>
<evidence type="ECO:0000256" key="6">
    <source>
        <dbReference type="SAM" id="MobiDB-lite"/>
    </source>
</evidence>
<dbReference type="SMART" id="SM00719">
    <property type="entry name" value="Plus3"/>
    <property type="match status" value="1"/>
</dbReference>
<comment type="caution">
    <text evidence="8">The sequence shown here is derived from an EMBL/GenBank/DDBJ whole genome shotgun (WGS) entry which is preliminary data.</text>
</comment>
<dbReference type="GO" id="GO:1990269">
    <property type="term" value="F:RNA polymerase II C-terminal domain phosphoserine binding"/>
    <property type="evidence" value="ECO:0007669"/>
    <property type="project" value="TreeGrafter"/>
</dbReference>
<keyword evidence="2" id="KW-0805">Transcription regulation</keyword>
<feature type="compositionally biased region" description="Acidic residues" evidence="6">
    <location>
        <begin position="1"/>
        <end position="13"/>
    </location>
</feature>
<dbReference type="Proteomes" id="UP000298061">
    <property type="component" value="Unassembled WGS sequence"/>
</dbReference>
<evidence type="ECO:0000256" key="4">
    <source>
        <dbReference type="ARBA" id="ARBA00023242"/>
    </source>
</evidence>
<dbReference type="GO" id="GO:0003677">
    <property type="term" value="F:DNA binding"/>
    <property type="evidence" value="ECO:0007669"/>
    <property type="project" value="InterPro"/>
</dbReference>
<evidence type="ECO:0000259" key="7">
    <source>
        <dbReference type="PROSITE" id="PS51360"/>
    </source>
</evidence>
<dbReference type="PANTHER" id="PTHR13115:SF8">
    <property type="entry name" value="RNA POLYMERASE-ASSOCIATED PROTEIN RTF1 HOMOLOG"/>
    <property type="match status" value="1"/>
</dbReference>
<comment type="subcellular location">
    <subcellularLocation>
        <location evidence="1">Nucleus</location>
    </subcellularLocation>
</comment>
<evidence type="ECO:0000256" key="2">
    <source>
        <dbReference type="ARBA" id="ARBA00023015"/>
    </source>
</evidence>
<feature type="compositionally biased region" description="Basic and acidic residues" evidence="6">
    <location>
        <begin position="518"/>
        <end position="528"/>
    </location>
</feature>
<feature type="region of interest" description="Disordered" evidence="6">
    <location>
        <begin position="1"/>
        <end position="72"/>
    </location>
</feature>
<sequence>MSDSEGDFSDELLELAGATEKKRKRRQSKGSGSKRRKASVDSGSESDRDAPESEEEDDNTNPFPLEGKYIDEADRLRLLDMTEMEREEVLAQRLEEMQRIQDKRNLDQMLKQQERGGDADGVSKAAKRKHAVRGETKEKNRKLDELKARRRAKDENKRSRTSPKRDRSSSPMDMETDSENEEDGQISKYEQEEEKELKLLGKTHPDDEKITMEDLWHASLTRDKLAKHCLSPWFEDYVKGAWVRYLIGQDRESGQPIYRICEIQNLAVDLVKPYKINGHFTNQEVELKHGKSVKAWPMDKVSNSPYTQREFDRLMRVLEADHIKPPSKRQIQRKAEQLQQLAIKPLTDSDVTAILARKAQMAGGQFSSSRSMEKSRLHQQRTLALRRNDLVEVATLDKQIEELTVLMGPATPRASEDRNDLLAKVNERNRRANLEAVRERELLEAERKRRERKLAASHAGTPVPSDASARLKTVPRMFASRPSTPATPAVNGKSPQLGTPRSLSPPPHANGSPQKTKPKTDFESRVLESIDIDLGDF</sequence>
<feature type="coiled-coil region" evidence="5">
    <location>
        <begin position="422"/>
        <end position="453"/>
    </location>
</feature>
<reference evidence="8 9" key="1">
    <citation type="submission" date="2019-02" db="EMBL/GenBank/DDBJ databases">
        <title>Genome sequencing of the rare red list fungi Hericium alpestre (H. flagellum).</title>
        <authorList>
            <person name="Buettner E."/>
            <person name="Kellner H."/>
        </authorList>
    </citation>
    <scope>NUCLEOTIDE SEQUENCE [LARGE SCALE GENOMIC DNA]</scope>
    <source>
        <strain evidence="8 9">DSM 108284</strain>
    </source>
</reference>
<dbReference type="Gene3D" id="3.90.70.200">
    <property type="entry name" value="Plus-3 domain"/>
    <property type="match status" value="1"/>
</dbReference>
<feature type="compositionally biased region" description="Acidic residues" evidence="6">
    <location>
        <begin position="174"/>
        <end position="184"/>
    </location>
</feature>
<feature type="compositionally biased region" description="Basic residues" evidence="6">
    <location>
        <begin position="21"/>
        <end position="37"/>
    </location>
</feature>
<evidence type="ECO:0000256" key="3">
    <source>
        <dbReference type="ARBA" id="ARBA00023163"/>
    </source>
</evidence>